<dbReference type="Proteomes" id="UP001307849">
    <property type="component" value="Unassembled WGS sequence"/>
</dbReference>
<protein>
    <submittedName>
        <fullName evidence="1">Uncharacterized protein</fullName>
    </submittedName>
</protein>
<sequence length="79" mass="8518">MYNAAAAASAAAAMENGCKGDKGLQSLVRSLPPIFSLSSVPPIQTALPYKLAHTNQQRNFKILNVPIFLQTFPVLFAQE</sequence>
<evidence type="ECO:0000313" key="1">
    <source>
        <dbReference type="EMBL" id="KAK6517816.1"/>
    </source>
</evidence>
<gene>
    <name evidence="1" type="ORF">TWF506_004993</name>
</gene>
<evidence type="ECO:0000313" key="2">
    <source>
        <dbReference type="Proteomes" id="UP001307849"/>
    </source>
</evidence>
<organism evidence="1 2">
    <name type="scientific">Arthrobotrys conoides</name>
    <dbReference type="NCBI Taxonomy" id="74498"/>
    <lineage>
        <taxon>Eukaryota</taxon>
        <taxon>Fungi</taxon>
        <taxon>Dikarya</taxon>
        <taxon>Ascomycota</taxon>
        <taxon>Pezizomycotina</taxon>
        <taxon>Orbiliomycetes</taxon>
        <taxon>Orbiliales</taxon>
        <taxon>Orbiliaceae</taxon>
        <taxon>Arthrobotrys</taxon>
    </lineage>
</organism>
<comment type="caution">
    <text evidence="1">The sequence shown here is derived from an EMBL/GenBank/DDBJ whole genome shotgun (WGS) entry which is preliminary data.</text>
</comment>
<proteinExistence type="predicted"/>
<dbReference type="AlphaFoldDB" id="A0AAN8NT84"/>
<reference evidence="1 2" key="1">
    <citation type="submission" date="2019-10" db="EMBL/GenBank/DDBJ databases">
        <authorList>
            <person name="Palmer J.M."/>
        </authorList>
    </citation>
    <scope>NUCLEOTIDE SEQUENCE [LARGE SCALE GENOMIC DNA]</scope>
    <source>
        <strain evidence="1 2">TWF506</strain>
    </source>
</reference>
<keyword evidence="2" id="KW-1185">Reference proteome</keyword>
<name>A0AAN8NT84_9PEZI</name>
<accession>A0AAN8NT84</accession>
<dbReference type="EMBL" id="JAVHJM010000002">
    <property type="protein sequence ID" value="KAK6517816.1"/>
    <property type="molecule type" value="Genomic_DNA"/>
</dbReference>